<gene>
    <name evidence="3" type="ORF">HF526_31230</name>
</gene>
<dbReference type="GO" id="GO:0016798">
    <property type="term" value="F:hydrolase activity, acting on glycosyl bonds"/>
    <property type="evidence" value="ECO:0007669"/>
    <property type="project" value="UniProtKB-KW"/>
</dbReference>
<feature type="region of interest" description="Disordered" evidence="1">
    <location>
        <begin position="1"/>
        <end position="22"/>
    </location>
</feature>
<protein>
    <submittedName>
        <fullName evidence="3">Phosphodiester glycosidase family protein</fullName>
    </submittedName>
</protein>
<keyword evidence="2" id="KW-0472">Membrane</keyword>
<proteinExistence type="predicted"/>
<keyword evidence="3" id="KW-0378">Hydrolase</keyword>
<organism evidence="3 4">
    <name type="scientific">Pseudonocardia acidicola</name>
    <dbReference type="NCBI Taxonomy" id="2724939"/>
    <lineage>
        <taxon>Bacteria</taxon>
        <taxon>Bacillati</taxon>
        <taxon>Actinomycetota</taxon>
        <taxon>Actinomycetes</taxon>
        <taxon>Pseudonocardiales</taxon>
        <taxon>Pseudonocardiaceae</taxon>
        <taxon>Pseudonocardia</taxon>
    </lineage>
</organism>
<evidence type="ECO:0000313" key="4">
    <source>
        <dbReference type="Proteomes" id="UP000820669"/>
    </source>
</evidence>
<dbReference type="RefSeq" id="WP_169385248.1">
    <property type="nucleotide sequence ID" value="NZ_JAAXLA010000097.1"/>
</dbReference>
<keyword evidence="3" id="KW-0326">Glycosidase</keyword>
<sequence>MSVSPDLLNRDADDEDLRPPRPARRRRRGLRILLVLAVVLLLAVGWAVADALRMPGNDSVAAKLAEWGRDHGFNGVITWLEQEQYAKNQPAVGGTPVGGIPLAPGALREPQKATHGAAAPLAPLAGGVPLPGEGQWQTVVAAKGRPAVQVASLRPDDQHTSFVVGVMRMDPTLIRGELHPGTRDPGGSWHASTSLAGAAQNGIADVFNGGFRLNDPSHPGYYSEGRTVAPLVDGAASLVLHTDGTADVGAWNRDVRMGPGVASVRQNLQLLVDNGQVNPTCATGGTKEWGSTIGQAAYIHRSGFGVTATGAEIYVGGPALSVCTLGRILQDAGVVRGMELDINPNWVSGTYFHDRPHGRPAGFRLFPDEQVAPEHYFSPSSRDWYAWYIR</sequence>
<comment type="caution">
    <text evidence="3">The sequence shown here is derived from an EMBL/GenBank/DDBJ whole genome shotgun (WGS) entry which is preliminary data.</text>
</comment>
<evidence type="ECO:0000256" key="2">
    <source>
        <dbReference type="SAM" id="Phobius"/>
    </source>
</evidence>
<keyword evidence="2" id="KW-1133">Transmembrane helix</keyword>
<reference evidence="3 4" key="1">
    <citation type="submission" date="2020-04" db="EMBL/GenBank/DDBJ databases">
        <authorList>
            <person name="Klaysubun C."/>
            <person name="Duangmal K."/>
            <person name="Lipun K."/>
        </authorList>
    </citation>
    <scope>NUCLEOTIDE SEQUENCE [LARGE SCALE GENOMIC DNA]</scope>
    <source>
        <strain evidence="3 4">K10HN5</strain>
    </source>
</reference>
<evidence type="ECO:0000256" key="1">
    <source>
        <dbReference type="SAM" id="MobiDB-lite"/>
    </source>
</evidence>
<dbReference type="EMBL" id="JAAXLA010000097">
    <property type="protein sequence ID" value="NMI01733.1"/>
    <property type="molecule type" value="Genomic_DNA"/>
</dbReference>
<keyword evidence="2" id="KW-0812">Transmembrane</keyword>
<keyword evidence="4" id="KW-1185">Reference proteome</keyword>
<name>A0ABX1SLM3_9PSEU</name>
<accession>A0ABX1SLM3</accession>
<dbReference type="Proteomes" id="UP000820669">
    <property type="component" value="Unassembled WGS sequence"/>
</dbReference>
<evidence type="ECO:0000313" key="3">
    <source>
        <dbReference type="EMBL" id="NMI01733.1"/>
    </source>
</evidence>
<feature type="transmembrane region" description="Helical" evidence="2">
    <location>
        <begin position="30"/>
        <end position="49"/>
    </location>
</feature>